<evidence type="ECO:0000313" key="2">
    <source>
        <dbReference type="EMBL" id="AQW35075.1"/>
    </source>
</evidence>
<dbReference type="Gene3D" id="3.40.50.720">
    <property type="entry name" value="NAD(P)-binding Rossmann-like Domain"/>
    <property type="match status" value="1"/>
</dbReference>
<dbReference type="Gene3D" id="3.90.25.10">
    <property type="entry name" value="UDP-galactose 4-epimerase, domain 1"/>
    <property type="match status" value="1"/>
</dbReference>
<dbReference type="PANTHER" id="PTHR43162">
    <property type="match status" value="1"/>
</dbReference>
<dbReference type="InterPro" id="IPR016040">
    <property type="entry name" value="NAD(P)-bd_dom"/>
</dbReference>
<dbReference type="EMBL" id="KX817190">
    <property type="protein sequence ID" value="AQW35075.1"/>
    <property type="molecule type" value="Genomic_DNA"/>
</dbReference>
<sequence>MTIVVTGATGNVGGKVLRRLLAAGHPVRALTRDPSRAELPAGVEVVRADLDLPDTLPDALEGARRVFLMALGHNKRTHDANLVAVARKTGVEHIVQLSTLGVEEVDEEHDTPLGKWHRQAENALRESGLGWTILRPNGFMTQALGWAPAIRGEGVVRSPVADLPEALVDPEDIAEVAVRALTEPGHTGRAYALTGPAALTAREQVAVLGEALGRPLRFERISVEAHRAILAERYGEATAAGVAKALATVLESGDDFRGRLFPDLERVLGRPGRSFRDWASAHAAHFA</sequence>
<name>A0A1S6QMP0_9ACTN</name>
<evidence type="ECO:0000259" key="1">
    <source>
        <dbReference type="Pfam" id="PF13460"/>
    </source>
</evidence>
<dbReference type="AlphaFoldDB" id="A0A1S6QMP0"/>
<reference evidence="2" key="1">
    <citation type="submission" date="2016-09" db="EMBL/GenBank/DDBJ databases">
        <authorList>
            <person name="Capua I."/>
            <person name="De Benedictis P."/>
            <person name="Joannis T."/>
            <person name="Lombin L.H."/>
            <person name="Cattoli G."/>
        </authorList>
    </citation>
    <scope>NUCLEOTIDE SEQUENCE</scope>
    <source>
        <strain evidence="2">Sgr29</strain>
    </source>
</reference>
<organism evidence="2">
    <name type="scientific">Streptomyces griseoruber</name>
    <dbReference type="NCBI Taxonomy" id="1943"/>
    <lineage>
        <taxon>Bacteria</taxon>
        <taxon>Bacillati</taxon>
        <taxon>Actinomycetota</taxon>
        <taxon>Actinomycetes</taxon>
        <taxon>Kitasatosporales</taxon>
        <taxon>Streptomycetaceae</taxon>
        <taxon>Streptomyces</taxon>
    </lineage>
</organism>
<gene>
    <name evidence="2" type="primary">mrqO7</name>
</gene>
<dbReference type="Pfam" id="PF13460">
    <property type="entry name" value="NAD_binding_10"/>
    <property type="match status" value="1"/>
</dbReference>
<dbReference type="InterPro" id="IPR051604">
    <property type="entry name" value="Ergot_Alk_Oxidoreductase"/>
</dbReference>
<dbReference type="SMR" id="A0A1S6QMP0"/>
<proteinExistence type="predicted"/>
<accession>A0A1S6QMP0</accession>
<protein>
    <submittedName>
        <fullName evidence="2">NAD(P)-dependent oxidoreductase</fullName>
    </submittedName>
</protein>
<dbReference type="PANTHER" id="PTHR43162:SF1">
    <property type="entry name" value="PRESTALK A DIFFERENTIATION PROTEIN A"/>
    <property type="match status" value="1"/>
</dbReference>
<dbReference type="InterPro" id="IPR036291">
    <property type="entry name" value="NAD(P)-bd_dom_sf"/>
</dbReference>
<dbReference type="SUPFAM" id="SSF51735">
    <property type="entry name" value="NAD(P)-binding Rossmann-fold domains"/>
    <property type="match status" value="1"/>
</dbReference>
<feature type="domain" description="NAD(P)-binding" evidence="1">
    <location>
        <begin position="7"/>
        <end position="184"/>
    </location>
</feature>